<protein>
    <recommendedName>
        <fullName evidence="1">Myb/SANT-like DNA-binding domain-containing protein</fullName>
    </recommendedName>
</protein>
<dbReference type="OrthoDB" id="128093at2759"/>
<dbReference type="InterPro" id="IPR044822">
    <property type="entry name" value="Myb_DNA-bind_4"/>
</dbReference>
<sequence>MYNELYITETPQRKGKKKRALAPKKTSAVLEWTDAMVLDLMTLRYETHADRFSYAKNNAALKAAWLLLATELSDNQEMPISSEQCKNKLKWLRRKWAEYNADVRATGNAETEIVDPPGLALMQKFWSGSAGMNGQTLADSEADSVAILSDEEACCGGDADGNTPVNRQGREKKRKTLADSFETGMQSLANGFQAMAAAMGQAAQLEQMQAQTQQLALLIAALQNRNET</sequence>
<name>A0A225WKX9_9STRA</name>
<feature type="domain" description="Myb/SANT-like DNA-binding" evidence="1">
    <location>
        <begin position="31"/>
        <end position="103"/>
    </location>
</feature>
<evidence type="ECO:0000313" key="3">
    <source>
        <dbReference type="Proteomes" id="UP000198211"/>
    </source>
</evidence>
<dbReference type="Pfam" id="PF13837">
    <property type="entry name" value="Myb_DNA-bind_4"/>
    <property type="match status" value="1"/>
</dbReference>
<evidence type="ECO:0000259" key="1">
    <source>
        <dbReference type="Pfam" id="PF13837"/>
    </source>
</evidence>
<gene>
    <name evidence="2" type="ORF">PHMEG_0008246</name>
</gene>
<dbReference type="EMBL" id="NBNE01000695">
    <property type="protein sequence ID" value="OWZ17769.1"/>
    <property type="molecule type" value="Genomic_DNA"/>
</dbReference>
<keyword evidence="3" id="KW-1185">Reference proteome</keyword>
<accession>A0A225WKX9</accession>
<dbReference type="Proteomes" id="UP000198211">
    <property type="component" value="Unassembled WGS sequence"/>
</dbReference>
<organism evidence="2 3">
    <name type="scientific">Phytophthora megakarya</name>
    <dbReference type="NCBI Taxonomy" id="4795"/>
    <lineage>
        <taxon>Eukaryota</taxon>
        <taxon>Sar</taxon>
        <taxon>Stramenopiles</taxon>
        <taxon>Oomycota</taxon>
        <taxon>Peronosporomycetes</taxon>
        <taxon>Peronosporales</taxon>
        <taxon>Peronosporaceae</taxon>
        <taxon>Phytophthora</taxon>
    </lineage>
</organism>
<proteinExistence type="predicted"/>
<comment type="caution">
    <text evidence="2">The sequence shown here is derived from an EMBL/GenBank/DDBJ whole genome shotgun (WGS) entry which is preliminary data.</text>
</comment>
<dbReference type="AlphaFoldDB" id="A0A225WKX9"/>
<reference evidence="3" key="1">
    <citation type="submission" date="2017-03" db="EMBL/GenBank/DDBJ databases">
        <title>Phytopthora megakarya and P. palmivora, two closely related causual agents of cacao black pod achieved similar genome size and gene model numbers by different mechanisms.</title>
        <authorList>
            <person name="Ali S."/>
            <person name="Shao J."/>
            <person name="Larry D.J."/>
            <person name="Kronmiller B."/>
            <person name="Shen D."/>
            <person name="Strem M.D."/>
            <person name="Melnick R.L."/>
            <person name="Guiltinan M.J."/>
            <person name="Tyler B.M."/>
            <person name="Meinhardt L.W."/>
            <person name="Bailey B.A."/>
        </authorList>
    </citation>
    <scope>NUCLEOTIDE SEQUENCE [LARGE SCALE GENOMIC DNA]</scope>
    <source>
        <strain evidence="3">zdho120</strain>
    </source>
</reference>
<evidence type="ECO:0000313" key="2">
    <source>
        <dbReference type="EMBL" id="OWZ17769.1"/>
    </source>
</evidence>